<evidence type="ECO:0000313" key="3">
    <source>
        <dbReference type="Proteomes" id="UP000184111"/>
    </source>
</evidence>
<dbReference type="OrthoDB" id="9814944at2"/>
<dbReference type="Gene3D" id="3.40.50.300">
    <property type="entry name" value="P-loop containing nucleotide triphosphate hydrolases"/>
    <property type="match status" value="1"/>
</dbReference>
<keyword evidence="3" id="KW-1185">Reference proteome</keyword>
<dbReference type="InterPro" id="IPR027417">
    <property type="entry name" value="P-loop_NTPase"/>
</dbReference>
<feature type="compositionally biased region" description="Basic residues" evidence="1">
    <location>
        <begin position="168"/>
        <end position="179"/>
    </location>
</feature>
<evidence type="ECO:0000313" key="2">
    <source>
        <dbReference type="EMBL" id="SHL94528.1"/>
    </source>
</evidence>
<gene>
    <name evidence="2" type="ORF">SAMN05216499_10766</name>
</gene>
<dbReference type="SUPFAM" id="SSF52540">
    <property type="entry name" value="P-loop containing nucleoside triphosphate hydrolases"/>
    <property type="match status" value="1"/>
</dbReference>
<evidence type="ECO:0008006" key="4">
    <source>
        <dbReference type="Google" id="ProtNLM"/>
    </source>
</evidence>
<dbReference type="Proteomes" id="UP000184111">
    <property type="component" value="Unassembled WGS sequence"/>
</dbReference>
<proteinExistence type="predicted"/>
<name>A0A1M7ESG9_9ACTN</name>
<protein>
    <recommendedName>
        <fullName evidence="4">Orc1-like AAA ATPase domain-containing protein</fullName>
    </recommendedName>
</protein>
<accession>A0A1M7ESG9</accession>
<feature type="region of interest" description="Disordered" evidence="1">
    <location>
        <begin position="156"/>
        <end position="179"/>
    </location>
</feature>
<dbReference type="AlphaFoldDB" id="A0A1M7ESG9"/>
<reference evidence="2 3" key="1">
    <citation type="submission" date="2016-11" db="EMBL/GenBank/DDBJ databases">
        <authorList>
            <person name="Jaros S."/>
            <person name="Januszkiewicz K."/>
            <person name="Wedrychowicz H."/>
        </authorList>
    </citation>
    <scope>NUCLEOTIDE SEQUENCE [LARGE SCALE GENOMIC DNA]</scope>
    <source>
        <strain evidence="2 3">CGMCC 4.2025</strain>
    </source>
</reference>
<dbReference type="STRING" id="310782.SAMN05216499_10766"/>
<organism evidence="2 3">
    <name type="scientific">Actinacidiphila paucisporea</name>
    <dbReference type="NCBI Taxonomy" id="310782"/>
    <lineage>
        <taxon>Bacteria</taxon>
        <taxon>Bacillati</taxon>
        <taxon>Actinomycetota</taxon>
        <taxon>Actinomycetes</taxon>
        <taxon>Kitasatosporales</taxon>
        <taxon>Streptomycetaceae</taxon>
        <taxon>Actinacidiphila</taxon>
    </lineage>
</organism>
<dbReference type="EMBL" id="FRBI01000007">
    <property type="protein sequence ID" value="SHL94528.1"/>
    <property type="molecule type" value="Genomic_DNA"/>
</dbReference>
<dbReference type="RefSeq" id="WP_073497688.1">
    <property type="nucleotide sequence ID" value="NZ_FRBI01000007.1"/>
</dbReference>
<evidence type="ECO:0000256" key="1">
    <source>
        <dbReference type="SAM" id="MobiDB-lite"/>
    </source>
</evidence>
<sequence>MAGEQLSLQDGMRRRGRGGFVGCHDELAVFRANLDTDPGDEAHHFLFHVHGPGGVGKTTLLAQFAQAARAGGALTATANEDAMTVPDAMAAIVAEPAEQDRPLRAFDRLHAVHRQRRYEADAQGAAGATSPSALAAASADADAAVPAQWAQALGSAHDGRLRAGTLGRRGRPRRGPARH</sequence>